<protein>
    <submittedName>
        <fullName evidence="1">Uncharacterized protein</fullName>
    </submittedName>
</protein>
<keyword evidence="2" id="KW-1185">Reference proteome</keyword>
<dbReference type="EMBL" id="ASPP01036897">
    <property type="protein sequence ID" value="ETO02017.1"/>
    <property type="molecule type" value="Genomic_DNA"/>
</dbReference>
<reference evidence="1 2" key="1">
    <citation type="journal article" date="2013" name="Curr. Biol.">
        <title>The Genome of the Foraminiferan Reticulomyxa filosa.</title>
        <authorList>
            <person name="Glockner G."/>
            <person name="Hulsmann N."/>
            <person name="Schleicher M."/>
            <person name="Noegel A.A."/>
            <person name="Eichinger L."/>
            <person name="Gallinger C."/>
            <person name="Pawlowski J."/>
            <person name="Sierra R."/>
            <person name="Euteneuer U."/>
            <person name="Pillet L."/>
            <person name="Moustafa A."/>
            <person name="Platzer M."/>
            <person name="Groth M."/>
            <person name="Szafranski K."/>
            <person name="Schliwa M."/>
        </authorList>
    </citation>
    <scope>NUCLEOTIDE SEQUENCE [LARGE SCALE GENOMIC DNA]</scope>
</reference>
<proteinExistence type="predicted"/>
<sequence length="186" mass="22238">LSFGSNWYKKNKHASVMKYVRIWNNILDMSNKSNEFNNCNQWTPFTDNHNHPITIGREMIIILECMQITFKDILSYCFEILNEDNNHLYIIGEGDSGYGTSTNMKIKLSKLSFVIKSTNEFYYMLSNVLFNIQMTDNYVRGFELMILRRHDFLQMVARLFRHYMIAMFEYVMLHHKNNKQETCEHA</sequence>
<dbReference type="Proteomes" id="UP000023152">
    <property type="component" value="Unassembled WGS sequence"/>
</dbReference>
<evidence type="ECO:0000313" key="1">
    <source>
        <dbReference type="EMBL" id="ETO02017.1"/>
    </source>
</evidence>
<accession>X6LLK5</accession>
<dbReference type="AlphaFoldDB" id="X6LLK5"/>
<name>X6LLK5_RETFI</name>
<gene>
    <name evidence="1" type="ORF">RFI_35422</name>
</gene>
<feature type="non-terminal residue" evidence="1">
    <location>
        <position position="1"/>
    </location>
</feature>
<comment type="caution">
    <text evidence="1">The sequence shown here is derived from an EMBL/GenBank/DDBJ whole genome shotgun (WGS) entry which is preliminary data.</text>
</comment>
<organism evidence="1 2">
    <name type="scientific">Reticulomyxa filosa</name>
    <dbReference type="NCBI Taxonomy" id="46433"/>
    <lineage>
        <taxon>Eukaryota</taxon>
        <taxon>Sar</taxon>
        <taxon>Rhizaria</taxon>
        <taxon>Retaria</taxon>
        <taxon>Foraminifera</taxon>
        <taxon>Monothalamids</taxon>
        <taxon>Reticulomyxidae</taxon>
        <taxon>Reticulomyxa</taxon>
    </lineage>
</organism>
<evidence type="ECO:0000313" key="2">
    <source>
        <dbReference type="Proteomes" id="UP000023152"/>
    </source>
</evidence>